<reference evidence="1" key="1">
    <citation type="submission" date="2020-01" db="EMBL/GenBank/DDBJ databases">
        <authorList>
            <person name="Meier V. D."/>
            <person name="Meier V D."/>
        </authorList>
    </citation>
    <scope>NUCLEOTIDE SEQUENCE</scope>
    <source>
        <strain evidence="1">HLG_WM_MAG_07</strain>
    </source>
</reference>
<organism evidence="1">
    <name type="scientific">uncultured Thiotrichaceae bacterium</name>
    <dbReference type="NCBI Taxonomy" id="298394"/>
    <lineage>
        <taxon>Bacteria</taxon>
        <taxon>Pseudomonadati</taxon>
        <taxon>Pseudomonadota</taxon>
        <taxon>Gammaproteobacteria</taxon>
        <taxon>Thiotrichales</taxon>
        <taxon>Thiotrichaceae</taxon>
        <taxon>environmental samples</taxon>
    </lineage>
</organism>
<proteinExistence type="predicted"/>
<sequence>MSIIADLQARQLTTCSTETLLEQLHTSGYYLSATVIKQALKMTGNAFGKVCYGFKEIIDT</sequence>
<name>A0A6S6SVL7_9GAMM</name>
<accession>A0A6S6SVL7</accession>
<dbReference type="EMBL" id="CACVAY010000042">
    <property type="protein sequence ID" value="CAA6810012.1"/>
    <property type="molecule type" value="Genomic_DNA"/>
</dbReference>
<gene>
    <name evidence="1" type="ORF">HELGO_WM13472</name>
</gene>
<dbReference type="AlphaFoldDB" id="A0A6S6SVL7"/>
<protein>
    <submittedName>
        <fullName evidence="1">Uncharacterized protein</fullName>
    </submittedName>
</protein>
<evidence type="ECO:0000313" key="1">
    <source>
        <dbReference type="EMBL" id="CAA6810012.1"/>
    </source>
</evidence>